<accession>A0A291LH13</accession>
<feature type="compositionally biased region" description="Acidic residues" evidence="1">
    <location>
        <begin position="1"/>
        <end position="22"/>
    </location>
</feature>
<feature type="compositionally biased region" description="Pro residues" evidence="1">
    <location>
        <begin position="23"/>
        <end position="44"/>
    </location>
</feature>
<dbReference type="Proteomes" id="UP000228562">
    <property type="component" value="Segment"/>
</dbReference>
<organism evidence="2 3">
    <name type="scientific">Streptomyces phage Amethyst</name>
    <dbReference type="NCBI Taxonomy" id="2041205"/>
    <lineage>
        <taxon>Viruses</taxon>
        <taxon>Duplodnaviria</taxon>
        <taxon>Heunggongvirae</taxon>
        <taxon>Uroviricota</taxon>
        <taxon>Caudoviricetes</taxon>
        <taxon>Arquatrovirinae</taxon>
        <taxon>Omarvirus</taxon>
        <taxon>Omarvirus amethyst</taxon>
    </lineage>
</organism>
<dbReference type="EMBL" id="MF766044">
    <property type="protein sequence ID" value="ATI18668.1"/>
    <property type="molecule type" value="Genomic_DNA"/>
</dbReference>
<evidence type="ECO:0000313" key="2">
    <source>
        <dbReference type="EMBL" id="ATI18668.1"/>
    </source>
</evidence>
<gene>
    <name evidence="2" type="ORF">SEA_AMETHYST_46</name>
</gene>
<proteinExistence type="predicted"/>
<sequence>MSEEVPEQPIESEPEPVIEPEPEPPVVEPDPATEPAPEPPPAVEPPAAMRDYNMEFWDDERLLYFWRDAGQDGAIYSRPFNEEELAGIAKRQALDGLRVQAEAAIPYLDERIDASLAYLANPAPTAEQTAAQIKVLADLAAYSAGTLKRVIVVLGELTGRPV</sequence>
<keyword evidence="3" id="KW-1185">Reference proteome</keyword>
<protein>
    <submittedName>
        <fullName evidence="2">Uncharacterized protein</fullName>
    </submittedName>
</protein>
<evidence type="ECO:0000313" key="3">
    <source>
        <dbReference type="Proteomes" id="UP000228562"/>
    </source>
</evidence>
<reference evidence="2 3" key="1">
    <citation type="submission" date="2017-08" db="EMBL/GenBank/DDBJ databases">
        <authorList>
            <person name="Spangler E.H."/>
            <person name="Amajor V.O."/>
            <person name="Gomez X.D."/>
            <person name="Bhuiyan S."/>
            <person name="Layton S.R."/>
            <person name="Kim T."/>
            <person name="Hughes L.E."/>
            <person name="Garlena R.A."/>
            <person name="Russell D.A."/>
            <person name="Pope W.H."/>
            <person name="Jacobs-Sera D."/>
            <person name="Hendrix R.W."/>
            <person name="Hatfull G.F."/>
        </authorList>
    </citation>
    <scope>NUCLEOTIDE SEQUENCE [LARGE SCALE GENOMIC DNA]</scope>
</reference>
<name>A0A291LH13_9CAUD</name>
<evidence type="ECO:0000256" key="1">
    <source>
        <dbReference type="SAM" id="MobiDB-lite"/>
    </source>
</evidence>
<feature type="region of interest" description="Disordered" evidence="1">
    <location>
        <begin position="1"/>
        <end position="47"/>
    </location>
</feature>